<reference evidence="1" key="1">
    <citation type="submission" date="2024-03" db="EMBL/GenBank/DDBJ databases">
        <title>Novel Streptomyces species of biotechnological and ecological value are a feature of Machair soil.</title>
        <authorList>
            <person name="Prole J.R."/>
            <person name="Goodfellow M."/>
            <person name="Allenby N."/>
            <person name="Ward A.C."/>
        </authorList>
    </citation>
    <scope>NUCLEOTIDE SEQUENCE</scope>
    <source>
        <strain evidence="1">MS2.AVA.5</strain>
    </source>
</reference>
<gene>
    <name evidence="1" type="ORF">WKI67_10950</name>
</gene>
<organism evidence="1 2">
    <name type="scientific">Streptomyces achmelvichensis</name>
    <dbReference type="NCBI Taxonomy" id="3134111"/>
    <lineage>
        <taxon>Bacteria</taxon>
        <taxon>Bacillati</taxon>
        <taxon>Actinomycetota</taxon>
        <taxon>Actinomycetes</taxon>
        <taxon>Kitasatosporales</taxon>
        <taxon>Streptomycetaceae</taxon>
        <taxon>Streptomyces</taxon>
    </lineage>
</organism>
<keyword evidence="1" id="KW-0378">Hydrolase</keyword>
<evidence type="ECO:0000313" key="2">
    <source>
        <dbReference type="Proteomes" id="UP001377168"/>
    </source>
</evidence>
<keyword evidence="2" id="KW-1185">Reference proteome</keyword>
<comment type="caution">
    <text evidence="1">The sequence shown here is derived from an EMBL/GenBank/DDBJ whole genome shotgun (WGS) entry which is preliminary data.</text>
</comment>
<proteinExistence type="predicted"/>
<dbReference type="Proteomes" id="UP001377168">
    <property type="component" value="Unassembled WGS sequence"/>
</dbReference>
<protein>
    <submittedName>
        <fullName evidence="1">Serine hydrolase</fullName>
    </submittedName>
</protein>
<dbReference type="EMBL" id="JBBKAJ010000022">
    <property type="protein sequence ID" value="MEJ8633904.1"/>
    <property type="molecule type" value="Genomic_DNA"/>
</dbReference>
<accession>A0ACC6PR72</accession>
<name>A0ACC6PR72_9ACTN</name>
<sequence>MDLDAALARALEPVDGRAGGSLSAAVLDTASGDTAVYGSKAYDTASIVKVGILAALLLRAQDDGRTLTAEERTRAAAMIRLSDNDAATALFTAIGGAAGLDAAHARLGLTETAAADAWGLTRTTAQDQLVLLRAVFGADSELNETSRSAAQALMADIAADQDWGVSAAGTGWALKNGWMPRTATGLWDVNSIGRVSVDGRILLVAVLSEGHATKEAGITAVEAAARAAVGAM</sequence>
<evidence type="ECO:0000313" key="1">
    <source>
        <dbReference type="EMBL" id="MEJ8633904.1"/>
    </source>
</evidence>